<dbReference type="PANTHER" id="PTHR30349:SF64">
    <property type="entry name" value="PROPHAGE INTEGRASE INTD-RELATED"/>
    <property type="match status" value="1"/>
</dbReference>
<evidence type="ECO:0000259" key="4">
    <source>
        <dbReference type="PROSITE" id="PS51898"/>
    </source>
</evidence>
<dbReference type="InterPro" id="IPR013762">
    <property type="entry name" value="Integrase-like_cat_sf"/>
</dbReference>
<keyword evidence="3" id="KW-0233">DNA recombination</keyword>
<protein>
    <submittedName>
        <fullName evidence="5">Tyrosine-type recombinase/integrase</fullName>
    </submittedName>
</protein>
<dbReference type="InterPro" id="IPR002104">
    <property type="entry name" value="Integrase_catalytic"/>
</dbReference>
<feature type="domain" description="Tyr recombinase" evidence="4">
    <location>
        <begin position="251"/>
        <end position="430"/>
    </location>
</feature>
<dbReference type="Proteomes" id="UP001303899">
    <property type="component" value="Unassembled WGS sequence"/>
</dbReference>
<dbReference type="Pfam" id="PF00589">
    <property type="entry name" value="Phage_integrase"/>
    <property type="match status" value="1"/>
</dbReference>
<proteinExistence type="inferred from homology"/>
<dbReference type="SUPFAM" id="SSF56349">
    <property type="entry name" value="DNA breaking-rejoining enzymes"/>
    <property type="match status" value="1"/>
</dbReference>
<dbReference type="Pfam" id="PF13102">
    <property type="entry name" value="Phage_int_SAM_5"/>
    <property type="match status" value="1"/>
</dbReference>
<comment type="similarity">
    <text evidence="1">Belongs to the 'phage' integrase family.</text>
</comment>
<accession>A0ABU5S249</accession>
<keyword evidence="2" id="KW-0238">DNA-binding</keyword>
<evidence type="ECO:0000313" key="5">
    <source>
        <dbReference type="EMBL" id="MEA5402550.1"/>
    </source>
</evidence>
<evidence type="ECO:0000256" key="1">
    <source>
        <dbReference type="ARBA" id="ARBA00008857"/>
    </source>
</evidence>
<gene>
    <name evidence="5" type="ORF">VB776_06470</name>
</gene>
<dbReference type="Gene3D" id="1.10.150.130">
    <property type="match status" value="1"/>
</dbReference>
<evidence type="ECO:0000256" key="2">
    <source>
        <dbReference type="ARBA" id="ARBA00023125"/>
    </source>
</evidence>
<dbReference type="InterPro" id="IPR050090">
    <property type="entry name" value="Tyrosine_recombinase_XerCD"/>
</dbReference>
<dbReference type="PANTHER" id="PTHR30349">
    <property type="entry name" value="PHAGE INTEGRASE-RELATED"/>
    <property type="match status" value="1"/>
</dbReference>
<organism evidence="5 6">
    <name type="scientific">Arcicella gelida</name>
    <dbReference type="NCBI Taxonomy" id="2984195"/>
    <lineage>
        <taxon>Bacteria</taxon>
        <taxon>Pseudomonadati</taxon>
        <taxon>Bacteroidota</taxon>
        <taxon>Cytophagia</taxon>
        <taxon>Cytophagales</taxon>
        <taxon>Flectobacillaceae</taxon>
        <taxon>Arcicella</taxon>
    </lineage>
</organism>
<comment type="caution">
    <text evidence="5">The sequence shown here is derived from an EMBL/GenBank/DDBJ whole genome shotgun (WGS) entry which is preliminary data.</text>
</comment>
<evidence type="ECO:0000256" key="3">
    <source>
        <dbReference type="ARBA" id="ARBA00023172"/>
    </source>
</evidence>
<sequence>MSHKKAPYLLGIDSGRNGSINLVKQMNKAKLAVSSNKVKKRTSTFTVTFRERENASSVSINARLSYDGKTFDKFTGIKCNRGEFKNGQVKGNPEINSLLKSYENNLHNAFVRLKDRGEGIDLQRIAICMFGASVVAEAPKLLDAIDRYLQAYYFDKGNDFSKITKAKNKRYGNHLKQWAKSFFGREGIALAEIKPAHELEIIKYMKSQRQSQHNYATMHVQWLKRVYDFAIANEWVLRNPFMGFSPRYDKVKIMYLTQKEVKRLEELKLSKGSLYDRVRDFFLFSCYTGLSYMDLVNVSSSHIKTDDDGFKYLEIPRLKTDVIAIIPLLRKPLEIIEKYGTGDNQEKLFTVPTNQAVNRTLKELAEIAELSIKPNFHLARKTCATLLMSEGIQATIVQRVLGHSSLSTTLNHYGKIEAKPIIDSFKNKFKND</sequence>
<evidence type="ECO:0000313" key="6">
    <source>
        <dbReference type="Proteomes" id="UP001303899"/>
    </source>
</evidence>
<dbReference type="CDD" id="cd01185">
    <property type="entry name" value="INTN1_C_like"/>
    <property type="match status" value="1"/>
</dbReference>
<dbReference type="InterPro" id="IPR025269">
    <property type="entry name" value="SAM-like_dom"/>
</dbReference>
<keyword evidence="6" id="KW-1185">Reference proteome</keyword>
<dbReference type="InterPro" id="IPR011010">
    <property type="entry name" value="DNA_brk_join_enz"/>
</dbReference>
<reference evidence="5 6" key="1">
    <citation type="submission" date="2023-12" db="EMBL/GenBank/DDBJ databases">
        <title>Novel species of the genus Arcicella isolated from rivers.</title>
        <authorList>
            <person name="Lu H."/>
        </authorList>
    </citation>
    <scope>NUCLEOTIDE SEQUENCE [LARGE SCALE GENOMIC DNA]</scope>
    <source>
        <strain evidence="5 6">DC2W</strain>
    </source>
</reference>
<dbReference type="RefSeq" id="WP_323327195.1">
    <property type="nucleotide sequence ID" value="NZ_JAYGIL010000006.1"/>
</dbReference>
<dbReference type="Gene3D" id="1.10.443.10">
    <property type="entry name" value="Intergrase catalytic core"/>
    <property type="match status" value="1"/>
</dbReference>
<name>A0ABU5S249_9BACT</name>
<dbReference type="EMBL" id="JAYGIL010000006">
    <property type="protein sequence ID" value="MEA5402550.1"/>
    <property type="molecule type" value="Genomic_DNA"/>
</dbReference>
<dbReference type="InterPro" id="IPR010998">
    <property type="entry name" value="Integrase_recombinase_N"/>
</dbReference>
<dbReference type="PROSITE" id="PS51898">
    <property type="entry name" value="TYR_RECOMBINASE"/>
    <property type="match status" value="1"/>
</dbReference>